<dbReference type="InterPro" id="IPR004118">
    <property type="entry name" value="HEV_TT_vir_Orf2/Gyrovir_Vp2_N"/>
</dbReference>
<protein>
    <recommendedName>
        <fullName evidence="2">Hepatitis TT virus Orf2/Gyrovirus Vp2 N-terminal domain-containing protein</fullName>
    </recommendedName>
</protein>
<sequence>MAGLWARLLKRSFLKMFFGRYYRKKRKVLLSSLPTPQKKRPAMSWQPPMHNARGREHHFWQACYNSHASFCGCGSFLSHLVRLEGRYASGNNNSSPQTGAPPMIRRALPPPAAPDQPQTPQWSGTGGGDGAGEGGQQGGGGGDDYAPEDLDALFDAVAGDQQ</sequence>
<evidence type="ECO:0000259" key="2">
    <source>
        <dbReference type="Pfam" id="PF02957"/>
    </source>
</evidence>
<feature type="domain" description="Hepatitis TT virus Orf2/Gyrovirus Vp2 N-terminal" evidence="2">
    <location>
        <begin position="53"/>
        <end position="100"/>
    </location>
</feature>
<dbReference type="EMBL" id="OK574406">
    <property type="protein sequence ID" value="UHS18362.1"/>
    <property type="molecule type" value="Genomic_DNA"/>
</dbReference>
<organism evidence="3">
    <name type="scientific">Alphatorquevirus sp</name>
    <dbReference type="NCBI Taxonomy" id="2809145"/>
    <lineage>
        <taxon>Viruses</taxon>
        <taxon>Monodnaviria</taxon>
        <taxon>Shotokuvirae</taxon>
        <taxon>Commensaviricota</taxon>
        <taxon>Cardeaviricetes</taxon>
        <taxon>Sanitavirales</taxon>
        <taxon>Anelloviridae</taxon>
        <taxon>Alphatorquevirus</taxon>
    </lineage>
</organism>
<feature type="region of interest" description="Disordered" evidence="1">
    <location>
        <begin position="87"/>
        <end position="162"/>
    </location>
</feature>
<evidence type="ECO:0000313" key="3">
    <source>
        <dbReference type="EMBL" id="UHS18362.1"/>
    </source>
</evidence>
<reference evidence="3" key="1">
    <citation type="journal article" date="2021" name="Cell Host Microbe">
        <title>Global genome analysis reveals a vast and dynamic anellovirus landscape within the human virome.</title>
        <authorList>
            <person name="Arze C.A."/>
            <person name="Springer S."/>
            <person name="Dudas G."/>
            <person name="Patel S."/>
            <person name="Bhattacharyya A."/>
            <person name="Swaminathan H."/>
            <person name="Brugnara C."/>
            <person name="Delagrave S."/>
            <person name="Ong T."/>
            <person name="Kahvejian A."/>
            <person name="Echelard Y."/>
            <person name="Weinstein E.G."/>
            <person name="Hajjar R.J."/>
            <person name="Andersen K.G."/>
            <person name="Yozwiak N.L."/>
        </authorList>
    </citation>
    <scope>NUCLEOTIDE SEQUENCE</scope>
    <source>
        <strain evidence="3">TF1YBNFQ4</strain>
    </source>
</reference>
<feature type="compositionally biased region" description="Gly residues" evidence="1">
    <location>
        <begin position="124"/>
        <end position="143"/>
    </location>
</feature>
<accession>A0A8K1XHA6</accession>
<dbReference type="Pfam" id="PF02957">
    <property type="entry name" value="TT_ORF2-like"/>
    <property type="match status" value="1"/>
</dbReference>
<feature type="compositionally biased region" description="Polar residues" evidence="1">
    <location>
        <begin position="89"/>
        <end position="98"/>
    </location>
</feature>
<proteinExistence type="predicted"/>
<name>A0A8K1XHA6_9VIRU</name>
<evidence type="ECO:0000256" key="1">
    <source>
        <dbReference type="SAM" id="MobiDB-lite"/>
    </source>
</evidence>